<evidence type="ECO:0000313" key="3">
    <source>
        <dbReference type="Proteomes" id="UP000663853"/>
    </source>
</evidence>
<evidence type="ECO:0000313" key="2">
    <source>
        <dbReference type="EMBL" id="CAE6439818.1"/>
    </source>
</evidence>
<name>A0A8H3AUI6_9AGAM</name>
<comment type="caution">
    <text evidence="2">The sequence shown here is derived from an EMBL/GenBank/DDBJ whole genome shotgun (WGS) entry which is preliminary data.</text>
</comment>
<dbReference type="AlphaFoldDB" id="A0A8H3AUI6"/>
<feature type="compositionally biased region" description="Low complexity" evidence="1">
    <location>
        <begin position="198"/>
        <end position="207"/>
    </location>
</feature>
<proteinExistence type="predicted"/>
<feature type="region of interest" description="Disordered" evidence="1">
    <location>
        <begin position="21"/>
        <end position="44"/>
    </location>
</feature>
<reference evidence="2" key="1">
    <citation type="submission" date="2021-01" db="EMBL/GenBank/DDBJ databases">
        <authorList>
            <person name="Kaushik A."/>
        </authorList>
    </citation>
    <scope>NUCLEOTIDE SEQUENCE</scope>
    <source>
        <strain evidence="2">AG6-10EEA</strain>
    </source>
</reference>
<dbReference type="EMBL" id="CAJMXA010000691">
    <property type="protein sequence ID" value="CAE6439818.1"/>
    <property type="molecule type" value="Genomic_DNA"/>
</dbReference>
<organism evidence="2 3">
    <name type="scientific">Rhizoctonia solani</name>
    <dbReference type="NCBI Taxonomy" id="456999"/>
    <lineage>
        <taxon>Eukaryota</taxon>
        <taxon>Fungi</taxon>
        <taxon>Dikarya</taxon>
        <taxon>Basidiomycota</taxon>
        <taxon>Agaricomycotina</taxon>
        <taxon>Agaricomycetes</taxon>
        <taxon>Cantharellales</taxon>
        <taxon>Ceratobasidiaceae</taxon>
        <taxon>Rhizoctonia</taxon>
    </lineage>
</organism>
<feature type="region of interest" description="Disordered" evidence="1">
    <location>
        <begin position="198"/>
        <end position="217"/>
    </location>
</feature>
<evidence type="ECO:0000256" key="1">
    <source>
        <dbReference type="SAM" id="MobiDB-lite"/>
    </source>
</evidence>
<gene>
    <name evidence="2" type="ORF">RDB_LOCUS35443</name>
</gene>
<sequence>MSLNSVVRLWTTLVIDGRSEQVQRSSHHNDKEETEHNQGIDGQEYYQGHNKSYPSIMVKPARFPPEIWCLIIMHVASIAGANSGNSSNYISNKVLMNWLLNLASTSRFHRQLVLTYWANTVHLLKQADPGELEALGAANGVDLIRRVRRLVCATAYQIYQAPKDAFREFKFIEELILNCHLDINFGGDGLGQQQNPHVHAGPHAVHAQGLNDDDHPHDNIPQPIPMSYRRLRVKLPGSLRTLRVYGSHVPDVYFIQQVVEQCPLLQSLTLARCTIFSRQECDFWKRLPRTESDAYFNDNGIHAYAVSRVTPVLLWVKVRSNSWGAKTAIGKELEQISHLTELNIGIYLTNHTAIDMHLEQHASRDHLSNSGLGIWEKPCEKCIIEYQEATTAAEREATEILAKEVPTLLAVSWASFCSERRTGWSTHQIMRDDGGYFRGLSSAVDGLAKC</sequence>
<dbReference type="Proteomes" id="UP000663853">
    <property type="component" value="Unassembled WGS sequence"/>
</dbReference>
<feature type="compositionally biased region" description="Basic and acidic residues" evidence="1">
    <location>
        <begin position="21"/>
        <end position="38"/>
    </location>
</feature>
<accession>A0A8H3AUI6</accession>
<protein>
    <submittedName>
        <fullName evidence="2">Uncharacterized protein</fullName>
    </submittedName>
</protein>